<dbReference type="Proteomes" id="UP001187343">
    <property type="component" value="Unassembled WGS sequence"/>
</dbReference>
<feature type="compositionally biased region" description="Basic and acidic residues" evidence="1">
    <location>
        <begin position="168"/>
        <end position="194"/>
    </location>
</feature>
<evidence type="ECO:0000313" key="2">
    <source>
        <dbReference type="EMBL" id="KAK2867380.1"/>
    </source>
</evidence>
<dbReference type="EMBL" id="JAUYZG010000025">
    <property type="protein sequence ID" value="KAK2867380.1"/>
    <property type="molecule type" value="Genomic_DNA"/>
</dbReference>
<keyword evidence="3" id="KW-1185">Reference proteome</keyword>
<comment type="caution">
    <text evidence="2">The sequence shown here is derived from an EMBL/GenBank/DDBJ whole genome shotgun (WGS) entry which is preliminary data.</text>
</comment>
<reference evidence="2" key="1">
    <citation type="submission" date="2023-08" db="EMBL/GenBank/DDBJ databases">
        <title>Chromosome-level Genome Assembly of mud carp (Cirrhinus molitorella).</title>
        <authorList>
            <person name="Liu H."/>
        </authorList>
    </citation>
    <scope>NUCLEOTIDE SEQUENCE</scope>
    <source>
        <strain evidence="2">Prfri</strain>
        <tissue evidence="2">Muscle</tissue>
    </source>
</reference>
<dbReference type="AlphaFoldDB" id="A0AA88NW93"/>
<evidence type="ECO:0000256" key="1">
    <source>
        <dbReference type="SAM" id="MobiDB-lite"/>
    </source>
</evidence>
<organism evidence="2 3">
    <name type="scientific">Cirrhinus molitorella</name>
    <name type="common">mud carp</name>
    <dbReference type="NCBI Taxonomy" id="172907"/>
    <lineage>
        <taxon>Eukaryota</taxon>
        <taxon>Metazoa</taxon>
        <taxon>Chordata</taxon>
        <taxon>Craniata</taxon>
        <taxon>Vertebrata</taxon>
        <taxon>Euteleostomi</taxon>
        <taxon>Actinopterygii</taxon>
        <taxon>Neopterygii</taxon>
        <taxon>Teleostei</taxon>
        <taxon>Ostariophysi</taxon>
        <taxon>Cypriniformes</taxon>
        <taxon>Cyprinidae</taxon>
        <taxon>Labeoninae</taxon>
        <taxon>Labeonini</taxon>
        <taxon>Cirrhinus</taxon>
    </lineage>
</organism>
<evidence type="ECO:0000313" key="3">
    <source>
        <dbReference type="Proteomes" id="UP001187343"/>
    </source>
</evidence>
<sequence>MVRRVTHSEQTGDVIGADRQGQLGQGPPSVPYCTLKDTTPRPTACADSRAKGSRFKTTTTQTSSDRIEQSSTNRLERAWIRKEQLSKESGQVFGLIPLKRAEKQSWSLVITDCWVYLWRGKPQAAVDGTLCSQVFETQLQVHGDTARGGVPCGSRLPCSDGNTLPVTEQRRTGGKRDGDRRKEREKGCRGRAEE</sequence>
<feature type="compositionally biased region" description="Polar residues" evidence="1">
    <location>
        <begin position="55"/>
        <end position="70"/>
    </location>
</feature>
<name>A0AA88NW93_9TELE</name>
<feature type="region of interest" description="Disordered" evidence="1">
    <location>
        <begin position="1"/>
        <end position="70"/>
    </location>
</feature>
<accession>A0AA88NW93</accession>
<proteinExistence type="predicted"/>
<gene>
    <name evidence="2" type="ORF">Q8A67_025497</name>
</gene>
<feature type="region of interest" description="Disordered" evidence="1">
    <location>
        <begin position="156"/>
        <end position="194"/>
    </location>
</feature>
<protein>
    <submittedName>
        <fullName evidence="2">Uncharacterized protein</fullName>
    </submittedName>
</protein>